<dbReference type="EMBL" id="KV461864">
    <property type="protein sequence ID" value="OCA14306.1"/>
    <property type="molecule type" value="Genomic_DNA"/>
</dbReference>
<protein>
    <submittedName>
        <fullName evidence="1">Uncharacterized protein</fullName>
    </submittedName>
</protein>
<gene>
    <name evidence="1" type="ORF">XENTR_v90027201mg</name>
</gene>
<organism evidence="1">
    <name type="scientific">Xenopus tropicalis</name>
    <name type="common">Western clawed frog</name>
    <name type="synonym">Silurana tropicalis</name>
    <dbReference type="NCBI Taxonomy" id="8364"/>
    <lineage>
        <taxon>Eukaryota</taxon>
        <taxon>Metazoa</taxon>
        <taxon>Chordata</taxon>
        <taxon>Craniata</taxon>
        <taxon>Vertebrata</taxon>
        <taxon>Euteleostomi</taxon>
        <taxon>Amphibia</taxon>
        <taxon>Batrachia</taxon>
        <taxon>Anura</taxon>
        <taxon>Pipoidea</taxon>
        <taxon>Pipidae</taxon>
        <taxon>Xenopodinae</taxon>
        <taxon>Xenopus</taxon>
        <taxon>Silurana</taxon>
    </lineage>
</organism>
<accession>A0A1B8XUI1</accession>
<name>A0A1B8XUI1_XENTR</name>
<reference evidence="1" key="2">
    <citation type="journal article" date="2010" name="Science">
        <title>The genome of the Western clawed frog Xenopus tropicalis.</title>
        <authorList>
            <person name="Hellsten U."/>
            <person name="Harland R.M."/>
            <person name="Gilchrist M.J."/>
            <person name="Hendrix D."/>
            <person name="Jurka J."/>
            <person name="Kapitonov V."/>
            <person name="Ovcharenko I."/>
            <person name="Putnam N.H."/>
            <person name="Shu S."/>
            <person name="Taher L."/>
            <person name="Blitz I.L."/>
            <person name="Blumberg B."/>
            <person name="Dichmann D.S."/>
            <person name="Dubchak I."/>
            <person name="Amaya E."/>
            <person name="Detter J.C."/>
            <person name="Fletcher R."/>
            <person name="Gerhard D.S."/>
            <person name="Goodstein D."/>
            <person name="Graves T."/>
            <person name="Grigoriev I.V."/>
            <person name="Grimwood J."/>
            <person name="Kawashima T."/>
            <person name="Lindquist E."/>
            <person name="Lucas S.M."/>
            <person name="Mead P.E."/>
            <person name="Mitros T."/>
            <person name="Ogino H."/>
            <person name="Ohta Y."/>
            <person name="Poliakov A.V."/>
            <person name="Pollet N."/>
            <person name="Robert J."/>
            <person name="Salamov A."/>
            <person name="Sater A.K."/>
            <person name="Schmutz J."/>
            <person name="Terry A."/>
            <person name="Vize P.D."/>
            <person name="Warren W.C."/>
            <person name="Wells D."/>
            <person name="Wills A."/>
            <person name="Wilson R.K."/>
            <person name="Zimmerman L.B."/>
            <person name="Zorn A.M."/>
            <person name="Grainger R."/>
            <person name="Grammer T."/>
            <person name="Khokha M.K."/>
            <person name="Richardson P.M."/>
            <person name="Rokhsar D.S."/>
        </authorList>
    </citation>
    <scope>NUCLEOTIDE SEQUENCE [LARGE SCALE GENOMIC DNA]</scope>
    <source>
        <strain evidence="1">Nigerian</strain>
    </source>
</reference>
<reference evidence="1" key="1">
    <citation type="submission" date="2009-11" db="EMBL/GenBank/DDBJ databases">
        <authorList>
            <consortium name="US DOE Joint Genome Institute (JGI-PGF)"/>
            <person name="Ottilar R."/>
            <person name="Schmutz J."/>
            <person name="Salamov A."/>
            <person name="Cheng J.F."/>
            <person name="Lucas S."/>
            <person name="Pitluck S."/>
            <person name="Gundlach H."/>
            <person name="Guo Y."/>
            <person name="Haberer G."/>
            <person name="Nasrallah J."/>
            <person name="Mayer K.F.X."/>
            <person name="van de Peer Y."/>
            <person name="Weigel D."/>
            <person name="Grigoriev I.V."/>
        </authorList>
    </citation>
    <scope>NUCLEOTIDE SEQUENCE</scope>
    <source>
        <strain evidence="1">Nigerian</strain>
    </source>
</reference>
<dbReference type="AlphaFoldDB" id="A0A1B8XUI1"/>
<sequence length="106" mass="12027">MLSLIFQMSMLYSPPLSCSLFFPEHHTISHYFSCSLFLIHLLAEPKSPLHRRGCVIWSCFGKRDTDKPEANDISAAPVQPEGTGKCQCLYLQTSPAPPEYLLHYCH</sequence>
<reference evidence="1" key="3">
    <citation type="submission" date="2016-05" db="EMBL/GenBank/DDBJ databases">
        <title>WGS assembly of Xenopus tropicalis.</title>
        <authorList>
            <person name="Sessions A."/>
            <person name="Jenkins J."/>
            <person name="Mitros T."/>
            <person name="Lyons J.T."/>
            <person name="Dichmann D.S."/>
            <person name="Robert J."/>
            <person name="Harland R.M."/>
            <person name="Rokhsar D.S."/>
        </authorList>
    </citation>
    <scope>NUCLEOTIDE SEQUENCE</scope>
    <source>
        <strain evidence="1">Nigerian</strain>
    </source>
</reference>
<evidence type="ECO:0000313" key="1">
    <source>
        <dbReference type="EMBL" id="OCA14306.1"/>
    </source>
</evidence>
<proteinExistence type="predicted"/>